<reference evidence="10 11" key="1">
    <citation type="submission" date="2019-06" db="EMBL/GenBank/DDBJ databases">
        <title>A chromosomal-level reference genome of Carpinus fangiana (Coryloideae, Betulaceae).</title>
        <authorList>
            <person name="Yang X."/>
            <person name="Wang Z."/>
            <person name="Zhang L."/>
            <person name="Hao G."/>
            <person name="Liu J."/>
            <person name="Yang Y."/>
        </authorList>
    </citation>
    <scope>NUCLEOTIDE SEQUENCE [LARGE SCALE GENOMIC DNA]</scope>
    <source>
        <strain evidence="10">Cfa_2016G</strain>
        <tissue evidence="10">Leaf</tissue>
    </source>
</reference>
<evidence type="ECO:0000256" key="1">
    <source>
        <dbReference type="ARBA" id="ARBA00004123"/>
    </source>
</evidence>
<evidence type="ECO:0000256" key="4">
    <source>
        <dbReference type="ARBA" id="ARBA00022490"/>
    </source>
</evidence>
<dbReference type="AlphaFoldDB" id="A0A5N6QWP5"/>
<keyword evidence="7" id="KW-0539">Nucleus</keyword>
<dbReference type="InterPro" id="IPR011989">
    <property type="entry name" value="ARM-like"/>
</dbReference>
<evidence type="ECO:0000313" key="10">
    <source>
        <dbReference type="EMBL" id="KAE8021926.1"/>
    </source>
</evidence>
<keyword evidence="5" id="KW-0677">Repeat</keyword>
<keyword evidence="11" id="KW-1185">Reference proteome</keyword>
<dbReference type="GO" id="GO:0006606">
    <property type="term" value="P:protein import into nucleus"/>
    <property type="evidence" value="ECO:0007669"/>
    <property type="project" value="InterPro"/>
</dbReference>
<dbReference type="Gene3D" id="1.25.10.10">
    <property type="entry name" value="Leucine-rich Repeat Variant"/>
    <property type="match status" value="1"/>
</dbReference>
<proteinExistence type="predicted"/>
<keyword evidence="3" id="KW-0813">Transport</keyword>
<dbReference type="InterPro" id="IPR057672">
    <property type="entry name" value="TPR_IPO4/5"/>
</dbReference>
<evidence type="ECO:0000256" key="6">
    <source>
        <dbReference type="ARBA" id="ARBA00022927"/>
    </source>
</evidence>
<dbReference type="GO" id="GO:0005737">
    <property type="term" value="C:cytoplasm"/>
    <property type="evidence" value="ECO:0007669"/>
    <property type="project" value="UniProtKB-SubCell"/>
</dbReference>
<evidence type="ECO:0000259" key="9">
    <source>
        <dbReference type="Pfam" id="PF25780"/>
    </source>
</evidence>
<dbReference type="Proteomes" id="UP000327013">
    <property type="component" value="Chromosome 3"/>
</dbReference>
<dbReference type="SUPFAM" id="SSF48371">
    <property type="entry name" value="ARM repeat"/>
    <property type="match status" value="1"/>
</dbReference>
<dbReference type="OrthoDB" id="543373at2759"/>
<dbReference type="Pfam" id="PF18829">
    <property type="entry name" value="Importin_rep_6"/>
    <property type="match status" value="1"/>
</dbReference>
<evidence type="ECO:0000256" key="5">
    <source>
        <dbReference type="ARBA" id="ARBA00022737"/>
    </source>
</evidence>
<feature type="domain" description="Importin subunit beta-1/Transportin-1-like TPR repeats" evidence="8">
    <location>
        <begin position="498"/>
        <end position="659"/>
    </location>
</feature>
<dbReference type="Pfam" id="PF25780">
    <property type="entry name" value="TPR_IPO5"/>
    <property type="match status" value="1"/>
</dbReference>
<keyword evidence="4" id="KW-0963">Cytoplasm</keyword>
<evidence type="ECO:0000313" key="11">
    <source>
        <dbReference type="Proteomes" id="UP000327013"/>
    </source>
</evidence>
<evidence type="ECO:0000256" key="2">
    <source>
        <dbReference type="ARBA" id="ARBA00004496"/>
    </source>
</evidence>
<sequence length="1074" mass="121366">MAADKVIRNAAKEILISQDLARLEHILSFLTPTEDAELLMSSDRTQAEDIFDQCRHHYPNALLLKLTDVLHSSDDFTLSCHYASLLQGVLVLKSTEISPMLLTELKARIFASFQRHRLTPIFRALSKSISIVAFRVFITQHGDWRELLDYILSSLRSNDGKVTEVGLYLFCDLPLNTGRFLQPIFDSLYLAFLRCLRSSNMVICLSAYAASSQLVKQLVDFDVDKRNLFPEMLNLLIDLINDSNDTNIQEGLRELVCLAAIDPSFFTNHLRQLCESMVQIAEVDYLLEDTRYAAIYVIMAVNNVATDEMSTMIRNLHGEIVNRLISTSMGMLVRIEDDPTWYIEDDPNKFMHAGKTRSYDLGLFLLNLVSSAVSGALGVPIALDLINQYVYGDKWEMRHAGIITLAIVATTHSKVLVNYLGRVVAMISITFHDLKSRVRWLTVNVVRILSIYSWPTLQVKYHHKIMPALISMIADFHYPHLQERAALEIRLFSKDCIRNDLTPYLEKIVSKLLVLLQKENQKLQEEAMATLASIAISSQDQFHPYYDATMASLKAIFFNKSDESSSKRMLRAKSVECISSIAEAVGKEKFMNDATKVIKVLVSLQQSLLYTDHSIRIHLLQAWLGFCKSLGQSFDPFLTYLMPIFLRSAELSIDNDDVDTDEPPHQSDLLREKALACNLLCSCAVQLKEFFFPWINPVAKILVPLLFHPHFETKMASVSAMPELLCSAILAVQKKESGGYSMAYVRDLATFIVPALVKALKEQEKELCARMLYSLSKCVEVTGLNFPEAQIGLVADGMKHVLAVNSCRILEMAGREADEEFDMEKEENIEKQLEYILHDQVRNCLITMIKVFKAGFMPYFEKLSSDITAMLGDDRTAREKTIAFSISNCVIQQCQEAAHKYYDTYLPFLLKVCDDENSDVKQEAAHGIGVCAEFAQSKFKNIAEVAVVSLNSVISHSNPLFSSENRKTYHTAVSALGKICKFHRESINAAQVVPTWLGYLPIEDDPTEAKVVHEDLCSMVERSDKELLGPDNLHVPKITEVLAKIVAKKDNLATEETADRMAALLKRFEKLQLQ</sequence>
<dbReference type="EMBL" id="CM017323">
    <property type="protein sequence ID" value="KAE8021926.1"/>
    <property type="molecule type" value="Genomic_DNA"/>
</dbReference>
<evidence type="ECO:0000256" key="3">
    <source>
        <dbReference type="ARBA" id="ARBA00022448"/>
    </source>
</evidence>
<dbReference type="Pfam" id="PF25574">
    <property type="entry name" value="TPR_IMB1"/>
    <property type="match status" value="1"/>
</dbReference>
<dbReference type="InterPro" id="IPR041389">
    <property type="entry name" value="Importin_rep_6"/>
</dbReference>
<dbReference type="InterPro" id="IPR040122">
    <property type="entry name" value="Importin_beta"/>
</dbReference>
<evidence type="ECO:0000259" key="8">
    <source>
        <dbReference type="Pfam" id="PF25574"/>
    </source>
</evidence>
<keyword evidence="6" id="KW-0653">Protein transport</keyword>
<dbReference type="InterPro" id="IPR058584">
    <property type="entry name" value="IMB1_TNPO1-like_TPR"/>
</dbReference>
<organism evidence="10 11">
    <name type="scientific">Carpinus fangiana</name>
    <dbReference type="NCBI Taxonomy" id="176857"/>
    <lineage>
        <taxon>Eukaryota</taxon>
        <taxon>Viridiplantae</taxon>
        <taxon>Streptophyta</taxon>
        <taxon>Embryophyta</taxon>
        <taxon>Tracheophyta</taxon>
        <taxon>Spermatophyta</taxon>
        <taxon>Magnoliopsida</taxon>
        <taxon>eudicotyledons</taxon>
        <taxon>Gunneridae</taxon>
        <taxon>Pentapetalae</taxon>
        <taxon>rosids</taxon>
        <taxon>fabids</taxon>
        <taxon>Fagales</taxon>
        <taxon>Betulaceae</taxon>
        <taxon>Carpinus</taxon>
    </lineage>
</organism>
<dbReference type="InterPro" id="IPR016024">
    <property type="entry name" value="ARM-type_fold"/>
</dbReference>
<feature type="domain" description="IPO4/5-like TPR repeats" evidence="9">
    <location>
        <begin position="135"/>
        <end position="275"/>
    </location>
</feature>
<gene>
    <name evidence="10" type="ORF">FH972_007773</name>
</gene>
<comment type="subcellular location">
    <subcellularLocation>
        <location evidence="2">Cytoplasm</location>
    </subcellularLocation>
    <subcellularLocation>
        <location evidence="1">Nucleus</location>
    </subcellularLocation>
</comment>
<protein>
    <submittedName>
        <fullName evidence="10">Uncharacterized protein</fullName>
    </submittedName>
</protein>
<evidence type="ECO:0000256" key="7">
    <source>
        <dbReference type="ARBA" id="ARBA00023242"/>
    </source>
</evidence>
<dbReference type="PANTHER" id="PTHR10527">
    <property type="entry name" value="IMPORTIN BETA"/>
    <property type="match status" value="1"/>
</dbReference>
<accession>A0A5N6QWP5</accession>
<name>A0A5N6QWP5_9ROSI</name>